<comment type="caution">
    <text evidence="2">The sequence shown here is derived from an EMBL/GenBank/DDBJ whole genome shotgun (WGS) entry which is preliminary data.</text>
</comment>
<dbReference type="Gene3D" id="3.90.660.20">
    <property type="entry name" value="Protoporphyrinogen oxidase, mitochondrial, domain 2"/>
    <property type="match status" value="1"/>
</dbReference>
<evidence type="ECO:0000313" key="2">
    <source>
        <dbReference type="EMBL" id="GMA34961.1"/>
    </source>
</evidence>
<dbReference type="InterPro" id="IPR036188">
    <property type="entry name" value="FAD/NAD-bd_sf"/>
</dbReference>
<keyword evidence="3" id="KW-1185">Reference proteome</keyword>
<dbReference type="Proteomes" id="UP001157125">
    <property type="component" value="Unassembled WGS sequence"/>
</dbReference>
<evidence type="ECO:0000313" key="3">
    <source>
        <dbReference type="Proteomes" id="UP001157125"/>
    </source>
</evidence>
<feature type="domain" description="FAD dependent oxidoreductase" evidence="1">
    <location>
        <begin position="3"/>
        <end position="98"/>
    </location>
</feature>
<reference evidence="3" key="1">
    <citation type="journal article" date="2019" name="Int. J. Syst. Evol. Microbiol.">
        <title>The Global Catalogue of Microorganisms (GCM) 10K type strain sequencing project: providing services to taxonomists for standard genome sequencing and annotation.</title>
        <authorList>
            <consortium name="The Broad Institute Genomics Platform"/>
            <consortium name="The Broad Institute Genome Sequencing Center for Infectious Disease"/>
            <person name="Wu L."/>
            <person name="Ma J."/>
        </authorList>
    </citation>
    <scope>NUCLEOTIDE SEQUENCE [LARGE SCALE GENOMIC DNA]</scope>
    <source>
        <strain evidence="3">NBRC 112299</strain>
    </source>
</reference>
<dbReference type="EMBL" id="BSUN01000001">
    <property type="protein sequence ID" value="GMA34961.1"/>
    <property type="molecule type" value="Genomic_DNA"/>
</dbReference>
<sequence length="210" mass="21987">MAGLTDALAADAVSRGAHILTSTVVTSLREDRGRWQVRTADGTLVADEVVVASSRPAAAALVPQVRRAPDRQVALVTLSLDAPELDSHPRGSGVLAIDGVTRAKALTHATAKWEWVAKAAPDRHIVRLSYALDTAEDLAPHALADASRLLGVPLRDAQVRDLVQVVWHDASPTKPGHREPAPGLHLVGAAAGFSGLAAIVDDDQRSTLGA</sequence>
<protein>
    <recommendedName>
        <fullName evidence="1">FAD dependent oxidoreductase domain-containing protein</fullName>
    </recommendedName>
</protein>
<dbReference type="Pfam" id="PF01266">
    <property type="entry name" value="DAO"/>
    <property type="match status" value="1"/>
</dbReference>
<dbReference type="InterPro" id="IPR006076">
    <property type="entry name" value="FAD-dep_OxRdtase"/>
</dbReference>
<accession>A0ABQ6IB92</accession>
<dbReference type="SUPFAM" id="SSF51905">
    <property type="entry name" value="FAD/NAD(P)-binding domain"/>
    <property type="match status" value="1"/>
</dbReference>
<proteinExistence type="predicted"/>
<name>A0ABQ6IB92_9MICO</name>
<gene>
    <name evidence="2" type="ORF">GCM10025876_11650</name>
</gene>
<evidence type="ECO:0000259" key="1">
    <source>
        <dbReference type="Pfam" id="PF01266"/>
    </source>
</evidence>
<dbReference type="RefSeq" id="WP_348523469.1">
    <property type="nucleotide sequence ID" value="NZ_BSUN01000001.1"/>
</dbReference>
<organism evidence="2 3">
    <name type="scientific">Demequina litorisediminis</name>
    <dbReference type="NCBI Taxonomy" id="1849022"/>
    <lineage>
        <taxon>Bacteria</taxon>
        <taxon>Bacillati</taxon>
        <taxon>Actinomycetota</taxon>
        <taxon>Actinomycetes</taxon>
        <taxon>Micrococcales</taxon>
        <taxon>Demequinaceae</taxon>
        <taxon>Demequina</taxon>
    </lineage>
</organism>